<evidence type="ECO:0000256" key="2">
    <source>
        <dbReference type="SAM" id="SignalP"/>
    </source>
</evidence>
<evidence type="ECO:0000313" key="5">
    <source>
        <dbReference type="Proteomes" id="UP000434036"/>
    </source>
</evidence>
<dbReference type="EMBL" id="WUUQ01000003">
    <property type="protein sequence ID" value="MXQ74005.1"/>
    <property type="molecule type" value="Genomic_DNA"/>
</dbReference>
<dbReference type="AlphaFoldDB" id="A0A6N8U969"/>
<sequence>MKKLWILICCALLAGCSSANAPKDEKKETKKTSENTVVSFVGVGDNLIHDSIYKEADKLDGADQDGHYDFSAMYEKIKKDTKKADLAFINQETILGGDDLGLSGYPTFNTPSDVANGVVDAGFDIVNTATNHCLDKFQTGINNSSATWAKYKGVIAAGTYTSQKDRDTVRVIKRKGIRFSFLAYTYGTNGVAPEYDYSVAYFDDEQIRKDVAAAKKVSDVVIVSAHWGTENIHEINDEQKHYAQLFADLGVDVVIGTHPHVIQPVEWVNSTDGTSKTLVVYSLGNFLSGMLSVDNVVGGMIGFDFVKDAKTKKIAVENVKWTPIVTHFDGDGNPDNIMESRHNYKVYKVSDYSDELAQRHALNGYEGQTFSMDVIHQITNASIDAKFLK</sequence>
<organism evidence="4 5">
    <name type="scientific">Copranaerobaculum intestinale</name>
    <dbReference type="NCBI Taxonomy" id="2692629"/>
    <lineage>
        <taxon>Bacteria</taxon>
        <taxon>Bacillati</taxon>
        <taxon>Bacillota</taxon>
        <taxon>Erysipelotrichia</taxon>
        <taxon>Erysipelotrichales</taxon>
        <taxon>Erysipelotrichaceae</taxon>
        <taxon>Copranaerobaculum</taxon>
    </lineage>
</organism>
<evidence type="ECO:0000313" key="4">
    <source>
        <dbReference type="EMBL" id="MXQ74005.1"/>
    </source>
</evidence>
<dbReference type="PANTHER" id="PTHR33393:SF12">
    <property type="entry name" value="CAPSULE BIOSYNTHESIS PROTEIN CAPA"/>
    <property type="match status" value="1"/>
</dbReference>
<comment type="caution">
    <text evidence="4">The sequence shown here is derived from an EMBL/GenBank/DDBJ whole genome shotgun (WGS) entry which is preliminary data.</text>
</comment>
<dbReference type="InterPro" id="IPR019079">
    <property type="entry name" value="Capsule_synth_CapA"/>
</dbReference>
<evidence type="ECO:0000259" key="3">
    <source>
        <dbReference type="SMART" id="SM00854"/>
    </source>
</evidence>
<feature type="domain" description="Capsule synthesis protein CapA" evidence="3">
    <location>
        <begin position="39"/>
        <end position="290"/>
    </location>
</feature>
<keyword evidence="2" id="KW-0732">Signal</keyword>
<keyword evidence="5" id="KW-1185">Reference proteome</keyword>
<dbReference type="Proteomes" id="UP000434036">
    <property type="component" value="Unassembled WGS sequence"/>
</dbReference>
<dbReference type="CDD" id="cd07381">
    <property type="entry name" value="MPP_CapA"/>
    <property type="match status" value="1"/>
</dbReference>
<comment type="similarity">
    <text evidence="1">Belongs to the CapA family.</text>
</comment>
<dbReference type="SUPFAM" id="SSF56300">
    <property type="entry name" value="Metallo-dependent phosphatases"/>
    <property type="match status" value="1"/>
</dbReference>
<dbReference type="Pfam" id="PF09587">
    <property type="entry name" value="PGA_cap"/>
    <property type="match status" value="1"/>
</dbReference>
<feature type="chain" id="PRO_5039072375" evidence="2">
    <location>
        <begin position="22"/>
        <end position="389"/>
    </location>
</feature>
<reference evidence="4 5" key="1">
    <citation type="submission" date="2019-12" db="EMBL/GenBank/DDBJ databases">
        <authorList>
            <person name="Yang R."/>
        </authorList>
    </citation>
    <scope>NUCLEOTIDE SEQUENCE [LARGE SCALE GENOMIC DNA]</scope>
    <source>
        <strain evidence="4 5">DONG20-135</strain>
    </source>
</reference>
<dbReference type="InterPro" id="IPR052169">
    <property type="entry name" value="CW_Biosynth-Accessory"/>
</dbReference>
<feature type="signal peptide" evidence="2">
    <location>
        <begin position="1"/>
        <end position="21"/>
    </location>
</feature>
<evidence type="ECO:0000256" key="1">
    <source>
        <dbReference type="ARBA" id="ARBA00005662"/>
    </source>
</evidence>
<proteinExistence type="inferred from homology"/>
<gene>
    <name evidence="4" type="ORF">GSF08_08625</name>
</gene>
<reference evidence="4 5" key="2">
    <citation type="submission" date="2020-01" db="EMBL/GenBank/DDBJ databases">
        <title>Clostridiaceae sp. nov. isolated from the gut of human by culturomics.</title>
        <authorList>
            <person name="Chang Y."/>
        </authorList>
    </citation>
    <scope>NUCLEOTIDE SEQUENCE [LARGE SCALE GENOMIC DNA]</scope>
    <source>
        <strain evidence="4 5">DONG20-135</strain>
    </source>
</reference>
<protein>
    <submittedName>
        <fullName evidence="4">CapA family protein</fullName>
    </submittedName>
</protein>
<dbReference type="InterPro" id="IPR029052">
    <property type="entry name" value="Metallo-depent_PP-like"/>
</dbReference>
<dbReference type="Gene3D" id="3.60.21.10">
    <property type="match status" value="1"/>
</dbReference>
<dbReference type="RefSeq" id="WP_160625433.1">
    <property type="nucleotide sequence ID" value="NZ_WUUQ01000003.1"/>
</dbReference>
<name>A0A6N8U969_9FIRM</name>
<dbReference type="PANTHER" id="PTHR33393">
    <property type="entry name" value="POLYGLUTAMINE SYNTHESIS ACCESSORY PROTEIN RV0574C-RELATED"/>
    <property type="match status" value="1"/>
</dbReference>
<accession>A0A6N8U969</accession>
<dbReference type="PROSITE" id="PS51257">
    <property type="entry name" value="PROKAR_LIPOPROTEIN"/>
    <property type="match status" value="1"/>
</dbReference>
<dbReference type="SMART" id="SM00854">
    <property type="entry name" value="PGA_cap"/>
    <property type="match status" value="1"/>
</dbReference>